<dbReference type="OrthoDB" id="372727at2759"/>
<feature type="compositionally biased region" description="Basic and acidic residues" evidence="1">
    <location>
        <begin position="36"/>
        <end position="85"/>
    </location>
</feature>
<dbReference type="EMBL" id="LT614627">
    <property type="protein sequence ID" value="SCN21616.1"/>
    <property type="molecule type" value="Genomic_DNA"/>
</dbReference>
<accession>A0A113QJP1</accession>
<evidence type="ECO:0000313" key="8">
    <source>
        <dbReference type="Proteomes" id="UP000220214"/>
    </source>
</evidence>
<proteinExistence type="predicted"/>
<dbReference type="OMA" id="ISMYNFN"/>
<dbReference type="Proteomes" id="UP000069549">
    <property type="component" value="Chromosome 1"/>
</dbReference>
<dbReference type="Proteomes" id="UP000220214">
    <property type="component" value="Chromosome 1"/>
</dbReference>
<evidence type="ECO:0000313" key="6">
    <source>
        <dbReference type="Proteomes" id="UP000069549"/>
    </source>
</evidence>
<feature type="compositionally biased region" description="Polar residues" evidence="1">
    <location>
        <begin position="1"/>
        <end position="13"/>
    </location>
</feature>
<dbReference type="Proteomes" id="UP000219860">
    <property type="component" value="Chromosome 1"/>
</dbReference>
<evidence type="ECO:0000313" key="2">
    <source>
        <dbReference type="EMBL" id="CXH81811.1"/>
    </source>
</evidence>
<reference evidence="2 6" key="1">
    <citation type="submission" date="2016-02" db="EMBL/GenBank/DDBJ databases">
        <authorList>
            <consortium name="Pathogen Informatics"/>
        </authorList>
    </citation>
    <scope>NUCLEOTIDE SEQUENCE [LARGE SCALE GENOMIC DNA]</scope>
    <source>
        <strain evidence="2 6">K173</strain>
        <strain evidence="3 9">NK65 ny</strain>
        <strain evidence="4 8">NK65e</strain>
        <strain evidence="5 7">SP11 Antwerpcl1</strain>
    </source>
</reference>
<organism evidence="2 6">
    <name type="scientific">Plasmodium berghei</name>
    <dbReference type="NCBI Taxonomy" id="5821"/>
    <lineage>
        <taxon>Eukaryota</taxon>
        <taxon>Sar</taxon>
        <taxon>Alveolata</taxon>
        <taxon>Apicomplexa</taxon>
        <taxon>Aconoidasida</taxon>
        <taxon>Haemosporida</taxon>
        <taxon>Plasmodiidae</taxon>
        <taxon>Plasmodium</taxon>
        <taxon>Plasmodium (Vinckeia)</taxon>
    </lineage>
</organism>
<feature type="region of interest" description="Disordered" evidence="1">
    <location>
        <begin position="1"/>
        <end position="85"/>
    </location>
</feature>
<gene>
    <name evidence="2" type="ORF">PBK173_000012100</name>
    <name evidence="4" type="ORF">PBNK65E_000011800</name>
    <name evidence="3" type="ORF">PBNK65NY_000011800</name>
    <name evidence="5" type="ORF">PBSP11A_000011800</name>
</gene>
<evidence type="ECO:0000256" key="1">
    <source>
        <dbReference type="SAM" id="MobiDB-lite"/>
    </source>
</evidence>
<protein>
    <submittedName>
        <fullName evidence="2">Uncharacterized protein</fullName>
    </submittedName>
</protein>
<dbReference type="EMBL" id="LT160021">
    <property type="protein sequence ID" value="CXH81811.1"/>
    <property type="molecule type" value="Genomic_DNA"/>
</dbReference>
<dbReference type="VEuPathDB" id="PlasmoDB:PBANKA_0107200"/>
<evidence type="ECO:0000313" key="9">
    <source>
        <dbReference type="Proteomes" id="UP000516480"/>
    </source>
</evidence>
<dbReference type="EMBL" id="LT608249">
    <property type="protein sequence ID" value="SCO58928.1"/>
    <property type="molecule type" value="Genomic_DNA"/>
</dbReference>
<dbReference type="EMBL" id="LT608137">
    <property type="protein sequence ID" value="SCM19151.1"/>
    <property type="molecule type" value="Genomic_DNA"/>
</dbReference>
<dbReference type="Proteomes" id="UP000516480">
    <property type="component" value="Chromosome 1"/>
</dbReference>
<evidence type="ECO:0000313" key="4">
    <source>
        <dbReference type="EMBL" id="SCN21616.1"/>
    </source>
</evidence>
<evidence type="ECO:0000313" key="7">
    <source>
        <dbReference type="Proteomes" id="UP000219860"/>
    </source>
</evidence>
<sequence>MENIYGTNISVNTDEADSNGENEQRNTLDEGGIGEKGNDVTYIEKENDEKDIEKENDEKDIEKENDEKDIEKENDEKDIEKENEKIVEKENEKIVEKENDSNSKCNDWELQNKKIRSCKHQWKGSSIFGKLFDSESKDYIKYNTSPGLLERSENINDKQSKNIGNSKANIYYQSNRTDTISMYNFNPYQLGYQPNNGLNPSQGYVFIYPHITKNSKPPKIKKNKKLACC</sequence>
<evidence type="ECO:0000313" key="5">
    <source>
        <dbReference type="EMBL" id="SCO58928.1"/>
    </source>
</evidence>
<dbReference type="AlphaFoldDB" id="A0A113QJP1"/>
<evidence type="ECO:0000313" key="3">
    <source>
        <dbReference type="EMBL" id="SCM19151.1"/>
    </source>
</evidence>
<name>A0A113QJP1_PLABE</name>